<dbReference type="InterPro" id="IPR011051">
    <property type="entry name" value="RmlC_Cupin_sf"/>
</dbReference>
<evidence type="ECO:0000256" key="4">
    <source>
        <dbReference type="ARBA" id="ARBA00022964"/>
    </source>
</evidence>
<dbReference type="Proteomes" id="UP000830116">
    <property type="component" value="Chromosome"/>
</dbReference>
<evidence type="ECO:0000259" key="8">
    <source>
        <dbReference type="Pfam" id="PF04209"/>
    </source>
</evidence>
<reference evidence="10" key="1">
    <citation type="submission" date="2022-03" db="EMBL/GenBank/DDBJ databases">
        <title>Genome Identification and Characterization of new species Bdellovibrio reynosense LBG001 sp. nov. from a Mexico soil sample.</title>
        <authorList>
            <person name="Camilli A."/>
            <person name="Ajao Y."/>
            <person name="Guo X."/>
        </authorList>
    </citation>
    <scope>NUCLEOTIDE SEQUENCE</scope>
    <source>
        <strain evidence="10">LBG001</strain>
    </source>
</reference>
<dbReference type="InterPro" id="IPR005708">
    <property type="entry name" value="Homogentis_dOase"/>
</dbReference>
<evidence type="ECO:0000256" key="6">
    <source>
        <dbReference type="ARBA" id="ARBA00023004"/>
    </source>
</evidence>
<keyword evidence="5 10" id="KW-0560">Oxidoreductase</keyword>
<dbReference type="RefSeq" id="WP_243536956.1">
    <property type="nucleotide sequence ID" value="NZ_CP093442.1"/>
</dbReference>
<gene>
    <name evidence="10" type="primary">hmgA</name>
    <name evidence="10" type="ORF">MNR06_13855</name>
</gene>
<evidence type="ECO:0000259" key="9">
    <source>
        <dbReference type="Pfam" id="PF20510"/>
    </source>
</evidence>
<dbReference type="Gene3D" id="2.60.120.10">
    <property type="entry name" value="Jelly Rolls"/>
    <property type="match status" value="1"/>
</dbReference>
<evidence type="ECO:0000256" key="5">
    <source>
        <dbReference type="ARBA" id="ARBA00023002"/>
    </source>
</evidence>
<organism evidence="10 11">
    <name type="scientific">Bdellovibrio reynosensis</name>
    <dbReference type="NCBI Taxonomy" id="2835041"/>
    <lineage>
        <taxon>Bacteria</taxon>
        <taxon>Pseudomonadati</taxon>
        <taxon>Bdellovibrionota</taxon>
        <taxon>Bdellovibrionia</taxon>
        <taxon>Bdellovibrionales</taxon>
        <taxon>Pseudobdellovibrionaceae</taxon>
        <taxon>Bdellovibrio</taxon>
    </lineage>
</organism>
<dbReference type="InterPro" id="IPR046451">
    <property type="entry name" value="HgmA_C"/>
</dbReference>
<sequence>MENKYLSGFGNHFSSEARTGALPLDQNSPQKAPMGLYPEQLSGSAFTAPRHTNLYSWLYRIRPSVMHKAFKPLKELTLKTFFKPLHINPNQMRWNALKEESGNFIEGIRTVCGTGMSHEQRGLQVHLYSFNQGMQNKYLMNADGDFLFVPQSGSLQVKTELGFIEAEPGEIVLVPRGMKFQVNPLKPGNCKGYIAENFGSPFRLPELGAIGANGLAHRRHFLTPVAAFEDLEGPFELIGKFNGELWSAEMGHSPLDVVAWHGNYVPFKYDLRKFNTINTVSFDHPDPSIFTVLTSPSDTPGVANVDFAIFPPRWMVAENTFRPPYFHRNCMSEYMGLIYGTYDAKEEEGFGPGGGSLHNFYSAHGPDVEAFEKASAAELKPFKIDGTMAFMFESRIPYMVTDFAMTKNFLQEDYQEVWQDFKKNFK</sequence>
<dbReference type="InterPro" id="IPR014710">
    <property type="entry name" value="RmlC-like_jellyroll"/>
</dbReference>
<dbReference type="CDD" id="cd07000">
    <property type="entry name" value="cupin_HGO_N"/>
    <property type="match status" value="1"/>
</dbReference>
<evidence type="ECO:0000313" key="10">
    <source>
        <dbReference type="EMBL" id="UOF00782.1"/>
    </source>
</evidence>
<dbReference type="GO" id="GO:0004411">
    <property type="term" value="F:homogentisate 1,2-dioxygenase activity"/>
    <property type="evidence" value="ECO:0007669"/>
    <property type="project" value="UniProtKB-EC"/>
</dbReference>
<name>A0ABY4CA50_9BACT</name>
<evidence type="ECO:0000256" key="2">
    <source>
        <dbReference type="ARBA" id="ARBA00007757"/>
    </source>
</evidence>
<dbReference type="PANTHER" id="PTHR11056:SF0">
    <property type="entry name" value="HOMOGENTISATE 1,2-DIOXYGENASE"/>
    <property type="match status" value="1"/>
</dbReference>
<dbReference type="Pfam" id="PF04209">
    <property type="entry name" value="HgmA_C"/>
    <property type="match status" value="1"/>
</dbReference>
<dbReference type="InterPro" id="IPR046452">
    <property type="entry name" value="HgmA_N"/>
</dbReference>
<protein>
    <recommendedName>
        <fullName evidence="7">Homogentisate 1,2-dioxygenase</fullName>
        <ecNumber evidence="7">1.13.11.5</ecNumber>
    </recommendedName>
</protein>
<dbReference type="PANTHER" id="PTHR11056">
    <property type="entry name" value="HOMOGENTISATE 1,2-DIOXYGENASE"/>
    <property type="match status" value="1"/>
</dbReference>
<evidence type="ECO:0000256" key="1">
    <source>
        <dbReference type="ARBA" id="ARBA00001962"/>
    </source>
</evidence>
<proteinExistence type="inferred from homology"/>
<accession>A0ABY4CA50</accession>
<dbReference type="SUPFAM" id="SSF51182">
    <property type="entry name" value="RmlC-like cupins"/>
    <property type="match status" value="1"/>
</dbReference>
<dbReference type="Pfam" id="PF20510">
    <property type="entry name" value="HgmA_N"/>
    <property type="match status" value="1"/>
</dbReference>
<dbReference type="NCBIfam" id="TIGR01015">
    <property type="entry name" value="hmgA"/>
    <property type="match status" value="1"/>
</dbReference>
<keyword evidence="4" id="KW-0223">Dioxygenase</keyword>
<dbReference type="EC" id="1.13.11.5" evidence="7"/>
<comment type="cofactor">
    <cofactor evidence="1">
        <name>Fe cation</name>
        <dbReference type="ChEBI" id="CHEBI:24875"/>
    </cofactor>
</comment>
<keyword evidence="6" id="KW-0408">Iron</keyword>
<dbReference type="EMBL" id="CP093442">
    <property type="protein sequence ID" value="UOF00782.1"/>
    <property type="molecule type" value="Genomic_DNA"/>
</dbReference>
<evidence type="ECO:0000313" key="11">
    <source>
        <dbReference type="Proteomes" id="UP000830116"/>
    </source>
</evidence>
<keyword evidence="3" id="KW-0479">Metal-binding</keyword>
<evidence type="ECO:0000256" key="7">
    <source>
        <dbReference type="NCBIfam" id="TIGR01015"/>
    </source>
</evidence>
<feature type="domain" description="Homogentisate 1,2-dioxygenase C-terminal" evidence="8">
    <location>
        <begin position="272"/>
        <end position="425"/>
    </location>
</feature>
<comment type="similarity">
    <text evidence="2">Belongs to the homogentisate dioxygenase family.</text>
</comment>
<evidence type="ECO:0000256" key="3">
    <source>
        <dbReference type="ARBA" id="ARBA00022723"/>
    </source>
</evidence>
<keyword evidence="11" id="KW-1185">Reference proteome</keyword>
<feature type="domain" description="Homogentisate 1,2-dioxygenase N-terminal" evidence="9">
    <location>
        <begin position="4"/>
        <end position="271"/>
    </location>
</feature>